<evidence type="ECO:0000259" key="8">
    <source>
        <dbReference type="Pfam" id="PF26002"/>
    </source>
</evidence>
<dbReference type="PROSITE" id="PS00543">
    <property type="entry name" value="HLYD_FAMILY"/>
    <property type="match status" value="1"/>
</dbReference>
<accession>A0ABY5LB77</accession>
<dbReference type="RefSeq" id="WP_256507862.1">
    <property type="nucleotide sequence ID" value="NZ_CP101740.1"/>
</dbReference>
<dbReference type="Pfam" id="PF26002">
    <property type="entry name" value="Beta-barrel_AprE"/>
    <property type="match status" value="1"/>
</dbReference>
<dbReference type="PANTHER" id="PTHR30386">
    <property type="entry name" value="MEMBRANE FUSION SUBUNIT OF EMRAB-TOLC MULTIDRUG EFFLUX PUMP"/>
    <property type="match status" value="1"/>
</dbReference>
<comment type="similarity">
    <text evidence="2">Belongs to the membrane fusion protein (MFP) (TC 8.A.1) family.</text>
</comment>
<dbReference type="Proteomes" id="UP001058533">
    <property type="component" value="Chromosome"/>
</dbReference>
<evidence type="ECO:0000256" key="2">
    <source>
        <dbReference type="ARBA" id="ARBA00009477"/>
    </source>
</evidence>
<dbReference type="InterPro" id="IPR006144">
    <property type="entry name" value="Secretion_HlyD_CS"/>
</dbReference>
<evidence type="ECO:0000256" key="5">
    <source>
        <dbReference type="ARBA" id="ARBA00022989"/>
    </source>
</evidence>
<dbReference type="PANTHER" id="PTHR30386:SF28">
    <property type="entry name" value="EXPORTED PROTEIN"/>
    <property type="match status" value="1"/>
</dbReference>
<evidence type="ECO:0000256" key="6">
    <source>
        <dbReference type="ARBA" id="ARBA00023136"/>
    </source>
</evidence>
<dbReference type="EMBL" id="CP101740">
    <property type="protein sequence ID" value="UUL84027.1"/>
    <property type="molecule type" value="Genomic_DNA"/>
</dbReference>
<organism evidence="9 10">
    <name type="scientific">Sphingomonas qomolangmaensis</name>
    <dbReference type="NCBI Taxonomy" id="2918765"/>
    <lineage>
        <taxon>Bacteria</taxon>
        <taxon>Pseudomonadati</taxon>
        <taxon>Pseudomonadota</taxon>
        <taxon>Alphaproteobacteria</taxon>
        <taxon>Sphingomonadales</taxon>
        <taxon>Sphingomonadaceae</taxon>
        <taxon>Sphingomonas</taxon>
    </lineage>
</organism>
<evidence type="ECO:0000256" key="4">
    <source>
        <dbReference type="ARBA" id="ARBA00022692"/>
    </source>
</evidence>
<dbReference type="InterPro" id="IPR050739">
    <property type="entry name" value="MFP"/>
</dbReference>
<comment type="subcellular location">
    <subcellularLocation>
        <location evidence="1">Membrane</location>
        <topology evidence="1">Single-pass membrane protein</topology>
    </subcellularLocation>
</comment>
<dbReference type="PRINTS" id="PR01490">
    <property type="entry name" value="RTXTOXIND"/>
</dbReference>
<evidence type="ECO:0000313" key="9">
    <source>
        <dbReference type="EMBL" id="UUL84027.1"/>
    </source>
</evidence>
<evidence type="ECO:0000256" key="3">
    <source>
        <dbReference type="ARBA" id="ARBA00022448"/>
    </source>
</evidence>
<feature type="transmembrane region" description="Helical" evidence="7">
    <location>
        <begin position="55"/>
        <end position="76"/>
    </location>
</feature>
<evidence type="ECO:0000313" key="10">
    <source>
        <dbReference type="Proteomes" id="UP001058533"/>
    </source>
</evidence>
<feature type="domain" description="AprE-like beta-barrel" evidence="8">
    <location>
        <begin position="326"/>
        <end position="419"/>
    </location>
</feature>
<reference evidence="9" key="1">
    <citation type="submission" date="2022-07" db="EMBL/GenBank/DDBJ databases">
        <title>Sphingomonas sp. nov., a novel bacterium isolated from the north slope of the Mount Everest.</title>
        <authorList>
            <person name="Cui X."/>
            <person name="Liu Y."/>
        </authorList>
    </citation>
    <scope>NUCLEOTIDE SEQUENCE</scope>
    <source>
        <strain evidence="9">S5-59</strain>
    </source>
</reference>
<dbReference type="Gene3D" id="2.40.30.170">
    <property type="match status" value="1"/>
</dbReference>
<name>A0ABY5LB77_9SPHN</name>
<evidence type="ECO:0000256" key="7">
    <source>
        <dbReference type="SAM" id="Phobius"/>
    </source>
</evidence>
<keyword evidence="6 7" id="KW-0472">Membrane</keyword>
<protein>
    <submittedName>
        <fullName evidence="9">HlyD family secretion protein</fullName>
    </submittedName>
</protein>
<dbReference type="Gene3D" id="2.40.50.100">
    <property type="match status" value="1"/>
</dbReference>
<evidence type="ECO:0000256" key="1">
    <source>
        <dbReference type="ARBA" id="ARBA00004167"/>
    </source>
</evidence>
<keyword evidence="10" id="KW-1185">Reference proteome</keyword>
<keyword evidence="5 7" id="KW-1133">Transmembrane helix</keyword>
<gene>
    <name evidence="9" type="ORF">NMP03_07520</name>
</gene>
<sequence>MPVEPGGQSGNTVVARRRIPRRAPEANEVGLFRAEALRRRHEISQPRPLAIAPPAWSAVSLLLLTGFAVVALFLFFGSFARKETVAGALRPVEGAVLSTTDRSGIIAKIHVRENQLVRAGDPLYDVRTESTLLDGRTLANESMAVLEAQDGIARLEAGARVAQTMAELASVQQRAKAGEASIQGLRVRHALAARRRINAEKQVEAARPLVEKGFLSRQELYRREDAALFAGLEEAQLASELVQTEEARAGYQLDAQRLRARASGEEAQSEMAATQLRERQLSAAQDRGFRVRAAVSGRVSGLRLTVGMRADPGQPVLTLLPENVPLVADLYIPSRAVGFVLAGQPARLMYEAYPFQKFGVGQGTVVSVSRGPVTPADPVFAESEKEPVYLVRVALAQQTIDAFGERHPLRPGMMLKADLILEKRSIFEWMIDPVLSSSRRLQ</sequence>
<keyword evidence="3" id="KW-0813">Transport</keyword>
<proteinExistence type="inferred from homology"/>
<dbReference type="InterPro" id="IPR058982">
    <property type="entry name" value="Beta-barrel_AprE"/>
</dbReference>
<keyword evidence="4 7" id="KW-0812">Transmembrane</keyword>